<dbReference type="OrthoDB" id="1365452at2"/>
<gene>
    <name evidence="1" type="ORF">CHA01nite_17580</name>
</gene>
<organism evidence="1 2">
    <name type="scientific">Chryseobacterium hagamense</name>
    <dbReference type="NCBI Taxonomy" id="395935"/>
    <lineage>
        <taxon>Bacteria</taxon>
        <taxon>Pseudomonadati</taxon>
        <taxon>Bacteroidota</taxon>
        <taxon>Flavobacteriia</taxon>
        <taxon>Flavobacteriales</taxon>
        <taxon>Weeksellaceae</taxon>
        <taxon>Chryseobacterium group</taxon>
        <taxon>Chryseobacterium</taxon>
    </lineage>
</organism>
<sequence length="392" mass="46907">MTLNFPFRNITVNELWDFLDKSKVQEYSEIRKNPDSWKKEYFETSIDIWKEGLVSFENEILQVVNTTNQNTIDEYFKQLSNLLVNLHNHLSEDFLREKVNEWNQEIYKKYEEQVEKDSDSFFKNKTTERNHLEEYEVSERYPPFLPTPSFLNTSKKIKKINYNYFCIEKSPELIEVNYIEDYFILVENLFQTLIKIAKKYYNPWKNGEIVSKSDNIIKLKPVIFLEGDHDITYIIKAAELLGKSELLGKIELRQRDGFRNLDKLWSELKKDSWETIPQIKIFLYDCDTQKQNEDFGHHYRRIIPTLENGFIKNGIENLFPKTLIEKAIKEKDAYIDFKSESGITRGIKYQREHCEVNKDEKKNFCSWVCKNASKEDFENFNVIFDIIEGLIE</sequence>
<evidence type="ECO:0000313" key="2">
    <source>
        <dbReference type="Proteomes" id="UP000321863"/>
    </source>
</evidence>
<keyword evidence="2" id="KW-1185">Reference proteome</keyword>
<protein>
    <submittedName>
        <fullName evidence="1">Uncharacterized protein</fullName>
    </submittedName>
</protein>
<proteinExistence type="predicted"/>
<dbReference type="RefSeq" id="WP_146940952.1">
    <property type="nucleotide sequence ID" value="NZ_BJYJ01000007.1"/>
</dbReference>
<comment type="caution">
    <text evidence="1">The sequence shown here is derived from an EMBL/GenBank/DDBJ whole genome shotgun (WGS) entry which is preliminary data.</text>
</comment>
<name>A0A511YLD3_9FLAO</name>
<accession>A0A511YLD3</accession>
<dbReference type="EMBL" id="BJYJ01000007">
    <property type="protein sequence ID" value="GEN76018.1"/>
    <property type="molecule type" value="Genomic_DNA"/>
</dbReference>
<reference evidence="1 2" key="1">
    <citation type="submission" date="2019-07" db="EMBL/GenBank/DDBJ databases">
        <title>Whole genome shotgun sequence of Chryseobacterium hagamense NBRC 105253.</title>
        <authorList>
            <person name="Hosoyama A."/>
            <person name="Uohara A."/>
            <person name="Ohji S."/>
            <person name="Ichikawa N."/>
        </authorList>
    </citation>
    <scope>NUCLEOTIDE SEQUENCE [LARGE SCALE GENOMIC DNA]</scope>
    <source>
        <strain evidence="1 2">NBRC 105253</strain>
    </source>
</reference>
<dbReference type="AlphaFoldDB" id="A0A511YLD3"/>
<evidence type="ECO:0000313" key="1">
    <source>
        <dbReference type="EMBL" id="GEN76018.1"/>
    </source>
</evidence>
<dbReference type="Proteomes" id="UP000321863">
    <property type="component" value="Unassembled WGS sequence"/>
</dbReference>